<gene>
    <name evidence="1" type="ORF">DFR29_104280</name>
</gene>
<proteinExistence type="predicted"/>
<keyword evidence="2" id="KW-1185">Reference proteome</keyword>
<dbReference type="Proteomes" id="UP000295293">
    <property type="component" value="Unassembled WGS sequence"/>
</dbReference>
<protein>
    <submittedName>
        <fullName evidence="1">Homeodomain-like domain-containing protein</fullName>
    </submittedName>
</protein>
<accession>A0A4R6Z2N4</accession>
<dbReference type="AlphaFoldDB" id="A0A4R6Z2N4"/>
<dbReference type="Gene3D" id="1.20.5.2050">
    <property type="match status" value="1"/>
</dbReference>
<evidence type="ECO:0000313" key="1">
    <source>
        <dbReference type="EMBL" id="TDR45850.1"/>
    </source>
</evidence>
<name>A0A4R6Z2N4_9GAMM</name>
<comment type="caution">
    <text evidence="1">The sequence shown here is derived from an EMBL/GenBank/DDBJ whole genome shotgun (WGS) entry which is preliminary data.</text>
</comment>
<dbReference type="OrthoDB" id="154347at2"/>
<evidence type="ECO:0000313" key="2">
    <source>
        <dbReference type="Proteomes" id="UP000295293"/>
    </source>
</evidence>
<dbReference type="EMBL" id="SNZH01000004">
    <property type="protein sequence ID" value="TDR45850.1"/>
    <property type="molecule type" value="Genomic_DNA"/>
</dbReference>
<keyword evidence="1" id="KW-0238">DNA-binding</keyword>
<dbReference type="GO" id="GO:0003677">
    <property type="term" value="F:DNA binding"/>
    <property type="evidence" value="ECO:0007669"/>
    <property type="project" value="UniProtKB-KW"/>
</dbReference>
<keyword evidence="1" id="KW-0371">Homeobox</keyword>
<reference evidence="1 2" key="1">
    <citation type="submission" date="2019-03" db="EMBL/GenBank/DDBJ databases">
        <title>Genomic Encyclopedia of Type Strains, Phase IV (KMG-IV): sequencing the most valuable type-strain genomes for metagenomic binning, comparative biology and taxonomic classification.</title>
        <authorList>
            <person name="Goeker M."/>
        </authorList>
    </citation>
    <scope>NUCLEOTIDE SEQUENCE [LARGE SCALE GENOMIC DNA]</scope>
    <source>
        <strain evidence="1 2">DSM 21667</strain>
    </source>
</reference>
<sequence length="269" mass="29162">MVMAQNSAVVVEIRRSIPSSIVRQAVSDALAAGKRTQASATQKAIAKRYGVSAATIARWKRAYAGLNARQIKAARTRAGVHYRKTEAMYGIAPKYAHSARANGAKAGAPIAWQVSVHRAGRDYLRRFRVSDFGSSKAALRAAQEWRDLTVARHRTASKRDLAARRLATNTSGVSGVSVSLTVRVRKDGSVCQYRQWIARKPKGLGGKMTQRTFGVLTHGEQGAFAMAVKARRAWESELRGHHAHHAGVARVYATARPLSRPGGSRAAQG</sequence>
<organism evidence="1 2">
    <name type="scientific">Tahibacter aquaticus</name>
    <dbReference type="NCBI Taxonomy" id="520092"/>
    <lineage>
        <taxon>Bacteria</taxon>
        <taxon>Pseudomonadati</taxon>
        <taxon>Pseudomonadota</taxon>
        <taxon>Gammaproteobacteria</taxon>
        <taxon>Lysobacterales</taxon>
        <taxon>Rhodanobacteraceae</taxon>
        <taxon>Tahibacter</taxon>
    </lineage>
</organism>